<evidence type="ECO:0000313" key="1">
    <source>
        <dbReference type="EMBL" id="EEG93874.1"/>
    </source>
</evidence>
<dbReference type="EMBL" id="ACFY01000091">
    <property type="protein sequence ID" value="EEG93874.1"/>
    <property type="molecule type" value="Genomic_DNA"/>
</dbReference>
<accession>C0FU58</accession>
<proteinExistence type="predicted"/>
<reference evidence="1 2" key="2">
    <citation type="submission" date="2009-03" db="EMBL/GenBank/DDBJ databases">
        <title>Draft genome sequence of Roseburia inulinivorans (DSM 16841).</title>
        <authorList>
            <person name="Sudarsanam P."/>
            <person name="Ley R."/>
            <person name="Guruge J."/>
            <person name="Turnbaugh P.J."/>
            <person name="Mahowald M."/>
            <person name="Liep D."/>
            <person name="Gordon J."/>
        </authorList>
    </citation>
    <scope>NUCLEOTIDE SEQUENCE [LARGE SCALE GENOMIC DNA]</scope>
    <source>
        <strain evidence="1 2">DSM 16841</strain>
    </source>
</reference>
<protein>
    <submittedName>
        <fullName evidence="1">Uncharacterized protein</fullName>
    </submittedName>
</protein>
<reference evidence="1 2" key="1">
    <citation type="submission" date="2009-02" db="EMBL/GenBank/DDBJ databases">
        <authorList>
            <person name="Fulton L."/>
            <person name="Clifton S."/>
            <person name="Fulton B."/>
            <person name="Xu J."/>
            <person name="Minx P."/>
            <person name="Pepin K.H."/>
            <person name="Johnson M."/>
            <person name="Bhonagiri V."/>
            <person name="Nash W.E."/>
            <person name="Mardis E.R."/>
            <person name="Wilson R.K."/>
        </authorList>
    </citation>
    <scope>NUCLEOTIDE SEQUENCE [LARGE SCALE GENOMIC DNA]</scope>
    <source>
        <strain evidence="1 2">DSM 16841</strain>
    </source>
</reference>
<evidence type="ECO:0000313" key="2">
    <source>
        <dbReference type="Proteomes" id="UP000003561"/>
    </source>
</evidence>
<comment type="caution">
    <text evidence="1">The sequence shown here is derived from an EMBL/GenBank/DDBJ whole genome shotgun (WGS) entry which is preliminary data.</text>
</comment>
<name>C0FU58_9FIRM</name>
<dbReference type="Proteomes" id="UP000003561">
    <property type="component" value="Unassembled WGS sequence"/>
</dbReference>
<sequence length="39" mass="4786">MDDKNYYFENENILNKNILNDLIEIAVKIKKIFTERYGY</sequence>
<dbReference type="AlphaFoldDB" id="C0FU58"/>
<organism evidence="1 2">
    <name type="scientific">Roseburia inulinivorans DSM 16841</name>
    <dbReference type="NCBI Taxonomy" id="622312"/>
    <lineage>
        <taxon>Bacteria</taxon>
        <taxon>Bacillati</taxon>
        <taxon>Bacillota</taxon>
        <taxon>Clostridia</taxon>
        <taxon>Lachnospirales</taxon>
        <taxon>Lachnospiraceae</taxon>
        <taxon>Roseburia</taxon>
    </lineage>
</organism>
<gene>
    <name evidence="1" type="ORF">ROSEINA2194_02279</name>
</gene>